<dbReference type="InterPro" id="IPR013087">
    <property type="entry name" value="Znf_C2H2_type"/>
</dbReference>
<accession>A0AAW0QI33</accession>
<sequence>MNFVMPYPSWPTVRSQVAAPRRLLPAPTAVNNHPVRSQVAAPRRLLPAPTRNIPAIQGQAAGCSVARASTTNPPVPSSNIDPALTASSANFMCKNCGGRFATAANLRSHRWQVYGELVSPTRSGFVQPRTDETSHLALSWVLLELIPLMAVLAANSDIMLVSHQQVKQTNSTLVSLSITKSLTNYGDSYLDALEANLSIAEKGSSAFSADHFGISPLIEQE</sequence>
<dbReference type="Proteomes" id="UP001392437">
    <property type="component" value="Unassembled WGS sequence"/>
</dbReference>
<comment type="caution">
    <text evidence="3">The sequence shown here is derived from an EMBL/GenBank/DDBJ whole genome shotgun (WGS) entry which is preliminary data.</text>
</comment>
<dbReference type="PROSITE" id="PS50157">
    <property type="entry name" value="ZINC_FINGER_C2H2_2"/>
    <property type="match status" value="1"/>
</dbReference>
<protein>
    <recommendedName>
        <fullName evidence="2">C2H2-type domain-containing protein</fullName>
    </recommendedName>
</protein>
<keyword evidence="1" id="KW-0863">Zinc-finger</keyword>
<reference evidence="3 4" key="1">
    <citation type="submission" date="2023-01" db="EMBL/GenBank/DDBJ databases">
        <title>Analysis of 21 Apiospora genomes using comparative genomics revels a genus with tremendous synthesis potential of carbohydrate active enzymes and secondary metabolites.</title>
        <authorList>
            <person name="Sorensen T."/>
        </authorList>
    </citation>
    <scope>NUCLEOTIDE SEQUENCE [LARGE SCALE GENOMIC DNA]</scope>
    <source>
        <strain evidence="3 4">CBS 117206</strain>
    </source>
</reference>
<keyword evidence="1" id="KW-0479">Metal-binding</keyword>
<organism evidence="3 4">
    <name type="scientific">Apiospora kogelbergensis</name>
    <dbReference type="NCBI Taxonomy" id="1337665"/>
    <lineage>
        <taxon>Eukaryota</taxon>
        <taxon>Fungi</taxon>
        <taxon>Dikarya</taxon>
        <taxon>Ascomycota</taxon>
        <taxon>Pezizomycotina</taxon>
        <taxon>Sordariomycetes</taxon>
        <taxon>Xylariomycetidae</taxon>
        <taxon>Amphisphaeriales</taxon>
        <taxon>Apiosporaceae</taxon>
        <taxon>Apiospora</taxon>
    </lineage>
</organism>
<evidence type="ECO:0000313" key="3">
    <source>
        <dbReference type="EMBL" id="KAK8105144.1"/>
    </source>
</evidence>
<evidence type="ECO:0000256" key="1">
    <source>
        <dbReference type="PROSITE-ProRule" id="PRU00042"/>
    </source>
</evidence>
<dbReference type="EMBL" id="JAQQWP010000008">
    <property type="protein sequence ID" value="KAK8105144.1"/>
    <property type="molecule type" value="Genomic_DNA"/>
</dbReference>
<evidence type="ECO:0000313" key="4">
    <source>
        <dbReference type="Proteomes" id="UP001392437"/>
    </source>
</evidence>
<name>A0AAW0QI33_9PEZI</name>
<proteinExistence type="predicted"/>
<gene>
    <name evidence="3" type="ORF">PG999_008503</name>
</gene>
<keyword evidence="1" id="KW-0862">Zinc</keyword>
<dbReference type="GO" id="GO:0008270">
    <property type="term" value="F:zinc ion binding"/>
    <property type="evidence" value="ECO:0007669"/>
    <property type="project" value="UniProtKB-KW"/>
</dbReference>
<dbReference type="AlphaFoldDB" id="A0AAW0QI33"/>
<evidence type="ECO:0000259" key="2">
    <source>
        <dbReference type="PROSITE" id="PS50157"/>
    </source>
</evidence>
<feature type="domain" description="C2H2-type" evidence="2">
    <location>
        <begin position="91"/>
        <end position="110"/>
    </location>
</feature>
<keyword evidence="4" id="KW-1185">Reference proteome</keyword>